<dbReference type="RefSeq" id="WP_070049422.1">
    <property type="nucleotide sequence ID" value="NZ_CBCSDO010000007.1"/>
</dbReference>
<dbReference type="PANTHER" id="PTHR33973">
    <property type="entry name" value="OS07G0153300 PROTEIN"/>
    <property type="match status" value="1"/>
</dbReference>
<gene>
    <name evidence="1" type="ORF">BI198_09980</name>
</gene>
<evidence type="ECO:0000313" key="1">
    <source>
        <dbReference type="EMBL" id="OEY69853.1"/>
    </source>
</evidence>
<dbReference type="OrthoDB" id="9778801at2"/>
<dbReference type="InterPro" id="IPR010775">
    <property type="entry name" value="DUF1365"/>
</dbReference>
<dbReference type="Pfam" id="PF07103">
    <property type="entry name" value="DUF1365"/>
    <property type="match status" value="1"/>
</dbReference>
<dbReference type="EMBL" id="MKEK01000001">
    <property type="protein sequence ID" value="OEY69853.1"/>
    <property type="molecule type" value="Genomic_DNA"/>
</dbReference>
<dbReference type="AlphaFoldDB" id="A0A1E7Q702"/>
<sequence length="265" mass="31329">MQAGHAVYQGVIGHKRFVPSEHGFSYRLSQFWLDSALLNKADLATVGISLNRFAALSYRRRDYLAGAENIFQAVCDKVMLLSCQATPEITPQTTPKSTTETTIVKVFILTPLANYGVFFSPLTLYYCYDIQHRLRYLLAEVSNTPWNERHYYLQTIQQKQRHYKHDKAFHVSPFNPIDMQYHWQITPPNNTLLCQITNFSQQQKVFSAWLKLYRYDLTKTWRRQWLIRTPWQNVQNLMRIYWHALRLLIKRVPIHHHPGTKDNNA</sequence>
<dbReference type="Proteomes" id="UP000242258">
    <property type="component" value="Unassembled WGS sequence"/>
</dbReference>
<evidence type="ECO:0000313" key="2">
    <source>
        <dbReference type="Proteomes" id="UP000242258"/>
    </source>
</evidence>
<organism evidence="1 2">
    <name type="scientific">Rheinheimera salexigens</name>
    <dbReference type="NCBI Taxonomy" id="1628148"/>
    <lineage>
        <taxon>Bacteria</taxon>
        <taxon>Pseudomonadati</taxon>
        <taxon>Pseudomonadota</taxon>
        <taxon>Gammaproteobacteria</taxon>
        <taxon>Chromatiales</taxon>
        <taxon>Chromatiaceae</taxon>
        <taxon>Rheinheimera</taxon>
    </lineage>
</organism>
<protein>
    <recommendedName>
        <fullName evidence="3">DUF1365 domain-containing protein</fullName>
    </recommendedName>
</protein>
<accession>A0A1E7Q702</accession>
<reference evidence="2" key="1">
    <citation type="submission" date="2016-09" db="EMBL/GenBank/DDBJ databases">
        <authorList>
            <person name="Wan X."/>
            <person name="Hou S."/>
        </authorList>
    </citation>
    <scope>NUCLEOTIDE SEQUENCE [LARGE SCALE GENOMIC DNA]</scope>
    <source>
        <strain evidence="2">KH87</strain>
    </source>
</reference>
<dbReference type="PANTHER" id="PTHR33973:SF4">
    <property type="entry name" value="OS07G0153300 PROTEIN"/>
    <property type="match status" value="1"/>
</dbReference>
<evidence type="ECO:0008006" key="3">
    <source>
        <dbReference type="Google" id="ProtNLM"/>
    </source>
</evidence>
<keyword evidence="2" id="KW-1185">Reference proteome</keyword>
<name>A0A1E7Q702_9GAMM</name>
<proteinExistence type="predicted"/>
<dbReference type="STRING" id="1628148.BI198_09980"/>
<comment type="caution">
    <text evidence="1">The sequence shown here is derived from an EMBL/GenBank/DDBJ whole genome shotgun (WGS) entry which is preliminary data.</text>
</comment>